<dbReference type="Proteomes" id="UP000242497">
    <property type="component" value="Unassembled WGS sequence"/>
</dbReference>
<dbReference type="PANTHER" id="PTHR33215">
    <property type="entry name" value="PROTEIN DISTAL ANTENNA"/>
    <property type="match status" value="1"/>
</dbReference>
<reference evidence="3" key="1">
    <citation type="submission" date="2016-11" db="EMBL/GenBank/DDBJ databases">
        <authorList>
            <person name="Varghese N."/>
            <person name="Submissions S."/>
        </authorList>
    </citation>
    <scope>NUCLEOTIDE SEQUENCE [LARGE SCALE GENOMIC DNA]</scope>
    <source>
        <strain evidence="3">DSM 15518</strain>
    </source>
</reference>
<dbReference type="InterPro" id="IPR002514">
    <property type="entry name" value="Transposase_8"/>
</dbReference>
<name>A0A1M6Q609_9FIRM</name>
<dbReference type="Gene3D" id="1.10.10.60">
    <property type="entry name" value="Homeodomain-like"/>
    <property type="match status" value="1"/>
</dbReference>
<dbReference type="Pfam" id="PF01527">
    <property type="entry name" value="HTH_Tnp_1"/>
    <property type="match status" value="1"/>
</dbReference>
<dbReference type="SUPFAM" id="SSF46689">
    <property type="entry name" value="Homeodomain-like"/>
    <property type="match status" value="1"/>
</dbReference>
<organism evidence="2 3">
    <name type="scientific">Tepidibacter formicigenes DSM 15518</name>
    <dbReference type="NCBI Taxonomy" id="1123349"/>
    <lineage>
        <taxon>Bacteria</taxon>
        <taxon>Bacillati</taxon>
        <taxon>Bacillota</taxon>
        <taxon>Clostridia</taxon>
        <taxon>Peptostreptococcales</taxon>
        <taxon>Peptostreptococcaceae</taxon>
        <taxon>Tepidibacter</taxon>
    </lineage>
</organism>
<dbReference type="AlphaFoldDB" id="A0A1M6Q609"/>
<dbReference type="PANTHER" id="PTHR33215:SF13">
    <property type="entry name" value="PROTEIN DISTAL ANTENNA"/>
    <property type="match status" value="1"/>
</dbReference>
<evidence type="ECO:0000313" key="3">
    <source>
        <dbReference type="Proteomes" id="UP000242497"/>
    </source>
</evidence>
<dbReference type="GO" id="GO:0006313">
    <property type="term" value="P:DNA transposition"/>
    <property type="evidence" value="ECO:0007669"/>
    <property type="project" value="InterPro"/>
</dbReference>
<dbReference type="EMBL" id="FRAE01000038">
    <property type="protein sequence ID" value="SHK15560.1"/>
    <property type="molecule type" value="Genomic_DNA"/>
</dbReference>
<feature type="coiled-coil region" evidence="1">
    <location>
        <begin position="52"/>
        <end position="86"/>
    </location>
</feature>
<keyword evidence="3" id="KW-1185">Reference proteome</keyword>
<evidence type="ECO:0000313" key="2">
    <source>
        <dbReference type="EMBL" id="SHK15560.1"/>
    </source>
</evidence>
<sequence length="93" mass="10942">MSNRSKRYTEEFKKQIVGLVESGKSPTEIVKEYNVARSTINKWFKDYTTSGSFKAKENRTEEENELIKLRKENQRLKMENDILKQAALIIGRK</sequence>
<dbReference type="GO" id="GO:0004803">
    <property type="term" value="F:transposase activity"/>
    <property type="evidence" value="ECO:0007669"/>
    <property type="project" value="InterPro"/>
</dbReference>
<keyword evidence="1" id="KW-0175">Coiled coil</keyword>
<proteinExistence type="predicted"/>
<dbReference type="InterPro" id="IPR009057">
    <property type="entry name" value="Homeodomain-like_sf"/>
</dbReference>
<protein>
    <submittedName>
        <fullName evidence="2">Transposase</fullName>
    </submittedName>
</protein>
<dbReference type="GO" id="GO:0003677">
    <property type="term" value="F:DNA binding"/>
    <property type="evidence" value="ECO:0007669"/>
    <property type="project" value="InterPro"/>
</dbReference>
<evidence type="ECO:0000256" key="1">
    <source>
        <dbReference type="SAM" id="Coils"/>
    </source>
</evidence>
<dbReference type="STRING" id="1123349.SAMN02744037_01748"/>
<dbReference type="InterPro" id="IPR051839">
    <property type="entry name" value="RD_transcriptional_regulator"/>
</dbReference>
<accession>A0A1M6Q609</accession>
<gene>
    <name evidence="2" type="ORF">SAMN02744037_01748</name>
</gene>